<evidence type="ECO:0000256" key="1">
    <source>
        <dbReference type="SAM" id="Phobius"/>
    </source>
</evidence>
<dbReference type="OrthoDB" id="1928130at2759"/>
<feature type="transmembrane region" description="Helical" evidence="1">
    <location>
        <begin position="326"/>
        <end position="347"/>
    </location>
</feature>
<dbReference type="Proteomes" id="UP000825935">
    <property type="component" value="Chromosome 11"/>
</dbReference>
<evidence type="ECO:0000313" key="4">
    <source>
        <dbReference type="EMBL" id="KAH7426084.1"/>
    </source>
</evidence>
<sequence>MSPLALVCSLWLCWLASFSKASQFSRVSFLEAAPGSYLRGTSSDGSQEGKFSYADVSAATSVLLGSAPSSPVDNESASKLNELLMPDPFHRPRAVLLLTLEQVKPVSFKSNALEQGGNFGSFVVHDREIQQETMKSELLLPEDLSVLPLNMTSKGLSESSSLEIELEDMASFLGASYEMSKGSKGAFDLQLIDGDMITLDLEKEEHWTLIDKVSSMIKNIKASVFDIDMMQGGLIFGSLTVSKDLYEAPDSGITSKEASELLHLIAVKMFTYLNNLLNGGLVGVIVDAPEPVLDMKFTSRPSHIRMLQVSADSITATVAEVLTETIIAYITGIILIIALIIATCCLFKMPLTRDTLLYSGAKLD</sequence>
<feature type="chain" id="PRO_5035758548" description="DUF7794 domain-containing protein" evidence="2">
    <location>
        <begin position="22"/>
        <end position="364"/>
    </location>
</feature>
<dbReference type="PANTHER" id="PTHR37735">
    <property type="entry name" value="OS08G0567000 PROTEIN"/>
    <property type="match status" value="1"/>
</dbReference>
<evidence type="ECO:0000256" key="2">
    <source>
        <dbReference type="SAM" id="SignalP"/>
    </source>
</evidence>
<reference evidence="4" key="1">
    <citation type="submission" date="2021-08" db="EMBL/GenBank/DDBJ databases">
        <title>WGS assembly of Ceratopteris richardii.</title>
        <authorList>
            <person name="Marchant D.B."/>
            <person name="Chen G."/>
            <person name="Jenkins J."/>
            <person name="Shu S."/>
            <person name="Leebens-Mack J."/>
            <person name="Grimwood J."/>
            <person name="Schmutz J."/>
            <person name="Soltis P."/>
            <person name="Soltis D."/>
            <person name="Chen Z.-H."/>
        </authorList>
    </citation>
    <scope>NUCLEOTIDE SEQUENCE</scope>
    <source>
        <strain evidence="4">Whitten #5841</strain>
        <tissue evidence="4">Leaf</tissue>
    </source>
</reference>
<dbReference type="Pfam" id="PF25070">
    <property type="entry name" value="DUF7794"/>
    <property type="match status" value="1"/>
</dbReference>
<evidence type="ECO:0000259" key="3">
    <source>
        <dbReference type="Pfam" id="PF25070"/>
    </source>
</evidence>
<name>A0A8T2TXL1_CERRI</name>
<dbReference type="InterPro" id="IPR056696">
    <property type="entry name" value="DUF7794"/>
</dbReference>
<proteinExistence type="predicted"/>
<accession>A0A8T2TXL1</accession>
<keyword evidence="5" id="KW-1185">Reference proteome</keyword>
<evidence type="ECO:0000313" key="5">
    <source>
        <dbReference type="Proteomes" id="UP000825935"/>
    </source>
</evidence>
<keyword evidence="1" id="KW-0812">Transmembrane</keyword>
<dbReference type="OMA" id="ECNAACI"/>
<dbReference type="EMBL" id="CM035416">
    <property type="protein sequence ID" value="KAH7426084.1"/>
    <property type="molecule type" value="Genomic_DNA"/>
</dbReference>
<comment type="caution">
    <text evidence="4">The sequence shown here is derived from an EMBL/GenBank/DDBJ whole genome shotgun (WGS) entry which is preliminary data.</text>
</comment>
<organism evidence="4 5">
    <name type="scientific">Ceratopteris richardii</name>
    <name type="common">Triangle waterfern</name>
    <dbReference type="NCBI Taxonomy" id="49495"/>
    <lineage>
        <taxon>Eukaryota</taxon>
        <taxon>Viridiplantae</taxon>
        <taxon>Streptophyta</taxon>
        <taxon>Embryophyta</taxon>
        <taxon>Tracheophyta</taxon>
        <taxon>Polypodiopsida</taxon>
        <taxon>Polypodiidae</taxon>
        <taxon>Polypodiales</taxon>
        <taxon>Pteridineae</taxon>
        <taxon>Pteridaceae</taxon>
        <taxon>Parkerioideae</taxon>
        <taxon>Ceratopteris</taxon>
    </lineage>
</organism>
<dbReference type="PANTHER" id="PTHR37735:SF1">
    <property type="entry name" value="OS08G0567000 PROTEIN"/>
    <property type="match status" value="1"/>
</dbReference>
<keyword evidence="1" id="KW-1133">Transmembrane helix</keyword>
<feature type="signal peptide" evidence="2">
    <location>
        <begin position="1"/>
        <end position="21"/>
    </location>
</feature>
<gene>
    <name evidence="4" type="ORF">KP509_11G084000</name>
</gene>
<dbReference type="GO" id="GO:0012505">
    <property type="term" value="C:endomembrane system"/>
    <property type="evidence" value="ECO:0007669"/>
    <property type="project" value="TreeGrafter"/>
</dbReference>
<dbReference type="AlphaFoldDB" id="A0A8T2TXL1"/>
<keyword evidence="2" id="KW-0732">Signal</keyword>
<feature type="domain" description="DUF7794" evidence="3">
    <location>
        <begin position="25"/>
        <end position="286"/>
    </location>
</feature>
<keyword evidence="1" id="KW-0472">Membrane</keyword>
<protein>
    <recommendedName>
        <fullName evidence="3">DUF7794 domain-containing protein</fullName>
    </recommendedName>
</protein>